<evidence type="ECO:0000256" key="5">
    <source>
        <dbReference type="ARBA" id="ARBA00048957"/>
    </source>
</evidence>
<evidence type="ECO:0000256" key="2">
    <source>
        <dbReference type="ARBA" id="ARBA00022603"/>
    </source>
</evidence>
<reference evidence="7 8" key="1">
    <citation type="submission" date="2017-10" db="EMBL/GenBank/DDBJ databases">
        <title>A novel species of cold-tolerant Malassezia isolated from bats.</title>
        <authorList>
            <person name="Lorch J.M."/>
            <person name="Palmer J.M."/>
            <person name="Vanderwolf K.J."/>
            <person name="Schmidt K.Z."/>
            <person name="Verant M.L."/>
            <person name="Weller T.J."/>
            <person name="Blehert D.S."/>
        </authorList>
    </citation>
    <scope>NUCLEOTIDE SEQUENCE [LARGE SCALE GENOMIC DNA]</scope>
    <source>
        <strain evidence="7 8">NWHC:44797-103</strain>
    </source>
</reference>
<comment type="similarity">
    <text evidence="6">Belongs to the MT-A70-like family.</text>
</comment>
<dbReference type="STRING" id="2020962.A0A2N1JFH8"/>
<keyword evidence="2" id="KW-0489">Methyltransferase</keyword>
<evidence type="ECO:0000256" key="4">
    <source>
        <dbReference type="ARBA" id="ARBA00022691"/>
    </source>
</evidence>
<comment type="catalytic activity">
    <reaction evidence="5">
        <text>an adenosine in mRNA + S-adenosyl-L-methionine = an N(6)-methyladenosine in mRNA + S-adenosyl-L-homocysteine + H(+)</text>
        <dbReference type="Rhea" id="RHEA:55584"/>
        <dbReference type="Rhea" id="RHEA-COMP:12414"/>
        <dbReference type="Rhea" id="RHEA-COMP:12417"/>
        <dbReference type="ChEBI" id="CHEBI:15378"/>
        <dbReference type="ChEBI" id="CHEBI:57856"/>
        <dbReference type="ChEBI" id="CHEBI:59789"/>
        <dbReference type="ChEBI" id="CHEBI:74411"/>
        <dbReference type="ChEBI" id="CHEBI:74449"/>
        <dbReference type="EC" id="2.1.1.348"/>
    </reaction>
</comment>
<sequence length="207" mass="23773">MSKFGKFDIVVVDPPWDIHMSLPYGTLSDEDMYNIHIPSLQEEGLLFLWVTGRAMEFGRSLLRKMGYMRIDELVWIKINQVQRLIRTGRTGHWLNHTKEHCFVGLKMPGMPPMDAPPPGMCLPIPQWLNRGIGNDVIVTQVRDTSRKPDELYSMIERICPGGRKIELFGRQHNIRPGWLTLGNQLKGTHVVEKRLREACAEQGITNT</sequence>
<dbReference type="InterPro" id="IPR002052">
    <property type="entry name" value="DNA_methylase_N6_adenine_CS"/>
</dbReference>
<evidence type="ECO:0000256" key="3">
    <source>
        <dbReference type="ARBA" id="ARBA00022679"/>
    </source>
</evidence>
<keyword evidence="8" id="KW-1185">Reference proteome</keyword>
<keyword evidence="4" id="KW-0949">S-adenosyl-L-methionine</keyword>
<evidence type="ECO:0000256" key="6">
    <source>
        <dbReference type="PROSITE-ProRule" id="PRU00489"/>
    </source>
</evidence>
<dbReference type="AlphaFoldDB" id="A0A2N1JFH8"/>
<dbReference type="PANTHER" id="PTHR12829">
    <property type="entry name" value="N6-ADENOSINE-METHYLTRANSFERASE"/>
    <property type="match status" value="1"/>
</dbReference>
<dbReference type="GO" id="GO:0005634">
    <property type="term" value="C:nucleus"/>
    <property type="evidence" value="ECO:0007669"/>
    <property type="project" value="TreeGrafter"/>
</dbReference>
<dbReference type="Proteomes" id="UP000232875">
    <property type="component" value="Unassembled WGS sequence"/>
</dbReference>
<gene>
    <name evidence="7" type="ORF">MVES_000955</name>
</gene>
<protein>
    <recommendedName>
        <fullName evidence="1">mRNA m(6)A methyltransferase</fullName>
        <ecNumber evidence="1">2.1.1.348</ecNumber>
    </recommendedName>
</protein>
<dbReference type="GO" id="GO:0036396">
    <property type="term" value="C:RNA N6-methyladenosine methyltransferase complex"/>
    <property type="evidence" value="ECO:0007669"/>
    <property type="project" value="TreeGrafter"/>
</dbReference>
<dbReference type="EMBL" id="KZ454988">
    <property type="protein sequence ID" value="PKI85300.1"/>
    <property type="molecule type" value="Genomic_DNA"/>
</dbReference>
<name>A0A2N1JFH8_9BASI</name>
<dbReference type="GO" id="GO:0001734">
    <property type="term" value="F:mRNA m(6)A methyltransferase activity"/>
    <property type="evidence" value="ECO:0007669"/>
    <property type="project" value="UniProtKB-EC"/>
</dbReference>
<dbReference type="InterPro" id="IPR007757">
    <property type="entry name" value="MT-A70-like"/>
</dbReference>
<dbReference type="SUPFAM" id="SSF53335">
    <property type="entry name" value="S-adenosyl-L-methionine-dependent methyltransferases"/>
    <property type="match status" value="1"/>
</dbReference>
<evidence type="ECO:0000256" key="1">
    <source>
        <dbReference type="ARBA" id="ARBA00012160"/>
    </source>
</evidence>
<organism evidence="7 8">
    <name type="scientific">Malassezia vespertilionis</name>
    <dbReference type="NCBI Taxonomy" id="2020962"/>
    <lineage>
        <taxon>Eukaryota</taxon>
        <taxon>Fungi</taxon>
        <taxon>Dikarya</taxon>
        <taxon>Basidiomycota</taxon>
        <taxon>Ustilaginomycotina</taxon>
        <taxon>Malasseziomycetes</taxon>
        <taxon>Malasseziales</taxon>
        <taxon>Malasseziaceae</taxon>
        <taxon>Malassezia</taxon>
    </lineage>
</organism>
<dbReference type="PROSITE" id="PS00092">
    <property type="entry name" value="N6_MTASE"/>
    <property type="match status" value="1"/>
</dbReference>
<dbReference type="EC" id="2.1.1.348" evidence="1"/>
<dbReference type="OrthoDB" id="10262526at2759"/>
<proteinExistence type="inferred from homology"/>
<dbReference type="GO" id="GO:0003676">
    <property type="term" value="F:nucleic acid binding"/>
    <property type="evidence" value="ECO:0007669"/>
    <property type="project" value="InterPro"/>
</dbReference>
<dbReference type="PROSITE" id="PS51143">
    <property type="entry name" value="MT_A70"/>
    <property type="match status" value="1"/>
</dbReference>
<evidence type="ECO:0000313" key="7">
    <source>
        <dbReference type="EMBL" id="PKI85300.1"/>
    </source>
</evidence>
<keyword evidence="3" id="KW-0808">Transferase</keyword>
<dbReference type="Pfam" id="PF05063">
    <property type="entry name" value="MT-A70"/>
    <property type="match status" value="1"/>
</dbReference>
<dbReference type="PANTHER" id="PTHR12829:SF7">
    <property type="entry name" value="N6-ADENOSINE-METHYLTRANSFERASE CATALYTIC SUBUNIT"/>
    <property type="match status" value="1"/>
</dbReference>
<dbReference type="GO" id="GO:0032259">
    <property type="term" value="P:methylation"/>
    <property type="evidence" value="ECO:0007669"/>
    <property type="project" value="UniProtKB-KW"/>
</dbReference>
<dbReference type="InterPro" id="IPR029063">
    <property type="entry name" value="SAM-dependent_MTases_sf"/>
</dbReference>
<evidence type="ECO:0000313" key="8">
    <source>
        <dbReference type="Proteomes" id="UP000232875"/>
    </source>
</evidence>
<accession>A0A2N1JFH8</accession>